<evidence type="ECO:0000313" key="2">
    <source>
        <dbReference type="EMBL" id="AZR74426.1"/>
    </source>
</evidence>
<evidence type="ECO:0000259" key="1">
    <source>
        <dbReference type="Pfam" id="PF14321"/>
    </source>
</evidence>
<name>A0A3Q9HS01_9FIRM</name>
<dbReference type="Pfam" id="PF14321">
    <property type="entry name" value="DUF4382"/>
    <property type="match status" value="1"/>
</dbReference>
<accession>A0A3Q9HS01</accession>
<dbReference type="PROSITE" id="PS51257">
    <property type="entry name" value="PROKAR_LIPOPROTEIN"/>
    <property type="match status" value="1"/>
</dbReference>
<gene>
    <name evidence="2" type="ORF">BBF96_14135</name>
</gene>
<dbReference type="InterPro" id="IPR025491">
    <property type="entry name" value="DUF4382"/>
</dbReference>
<dbReference type="OrthoDB" id="2111471at2"/>
<dbReference type="Proteomes" id="UP000267250">
    <property type="component" value="Chromosome"/>
</dbReference>
<keyword evidence="3" id="KW-1185">Reference proteome</keyword>
<organism evidence="2 3">
    <name type="scientific">Anoxybacter fermentans</name>
    <dbReference type="NCBI Taxonomy" id="1323375"/>
    <lineage>
        <taxon>Bacteria</taxon>
        <taxon>Bacillati</taxon>
        <taxon>Bacillota</taxon>
        <taxon>Clostridia</taxon>
        <taxon>Halanaerobiales</taxon>
        <taxon>Anoxybacter</taxon>
    </lineage>
</organism>
<dbReference type="AlphaFoldDB" id="A0A3Q9HS01"/>
<dbReference type="RefSeq" id="WP_127017783.1">
    <property type="nucleotide sequence ID" value="NZ_CP016379.1"/>
</dbReference>
<feature type="domain" description="DUF4382" evidence="1">
    <location>
        <begin position="32"/>
        <end position="191"/>
    </location>
</feature>
<dbReference type="EMBL" id="CP016379">
    <property type="protein sequence ID" value="AZR74426.1"/>
    <property type="molecule type" value="Genomic_DNA"/>
</dbReference>
<dbReference type="KEGG" id="aft:BBF96_14135"/>
<evidence type="ECO:0000313" key="3">
    <source>
        <dbReference type="Proteomes" id="UP000267250"/>
    </source>
</evidence>
<reference evidence="2 3" key="1">
    <citation type="submission" date="2016-07" db="EMBL/GenBank/DDBJ databases">
        <title>Genome and transcriptome analysis of iron-reducing fermentative bacteria Anoxybacter fermentans.</title>
        <authorList>
            <person name="Zeng X."/>
            <person name="Shao Z."/>
        </authorList>
    </citation>
    <scope>NUCLEOTIDE SEQUENCE [LARGE SCALE GENOMIC DNA]</scope>
    <source>
        <strain evidence="2 3">DY22613</strain>
    </source>
</reference>
<protein>
    <recommendedName>
        <fullName evidence="1">DUF4382 domain-containing protein</fullName>
    </recommendedName>
</protein>
<sequence length="316" mass="33865">MKRLIVLSILVLMMLVMAGCGFLNVGNNTDSTGSLALFLADAPVNDVQNVFVTIDEVQVYNEENGWLTINDFTSDGGEKTFDLLTLRFDEDLLGQESLPVGTYTQIRLIVAANEELNGQGNYSGPNAGKSYIVLKDGTKKDIFIPSGTQTGLKINHTFTIEEGVITQLVLDTDVREMLHSAGKSGKIILRPTAIKVVDKVISGDVEGRVIDSGGNAITDVDVIVEALDASGNVVASTVATAEETILEDGTVKPAGSFKLRGLEEGTYWINAYAIDANGAVVYELSSELITVQVVAKQTTVLENDIILKPVLQEPAL</sequence>
<proteinExistence type="predicted"/>